<keyword evidence="6" id="KW-1185">Reference proteome</keyword>
<accession>A0A2S9XB79</accession>
<evidence type="ECO:0000313" key="6">
    <source>
        <dbReference type="Proteomes" id="UP000237968"/>
    </source>
</evidence>
<dbReference type="Gene3D" id="3.40.50.2300">
    <property type="match status" value="1"/>
</dbReference>
<evidence type="ECO:0000313" key="5">
    <source>
        <dbReference type="EMBL" id="PRP90105.1"/>
    </source>
</evidence>
<proteinExistence type="predicted"/>
<comment type="caution">
    <text evidence="5">The sequence shown here is derived from an EMBL/GenBank/DDBJ whole genome shotgun (WGS) entry which is preliminary data.</text>
</comment>
<keyword evidence="2" id="KW-0238">DNA-binding</keyword>
<gene>
    <name evidence="5" type="primary">degU_2</name>
    <name evidence="5" type="ORF">ENSA5_67780</name>
</gene>
<dbReference type="PANTHER" id="PTHR44688:SF25">
    <property type="entry name" value="HTH LUXR-TYPE DOMAIN-CONTAINING PROTEIN"/>
    <property type="match status" value="1"/>
</dbReference>
<reference evidence="5 6" key="1">
    <citation type="submission" date="2018-03" db="EMBL/GenBank/DDBJ databases">
        <title>Draft Genome Sequences of the Obligatory Marine Myxobacteria Enhygromyxa salina SWB005.</title>
        <authorList>
            <person name="Poehlein A."/>
            <person name="Moghaddam J.A."/>
            <person name="Harms H."/>
            <person name="Alanjari M."/>
            <person name="Koenig G.M."/>
            <person name="Daniel R."/>
            <person name="Schaeberle T.F."/>
        </authorList>
    </citation>
    <scope>NUCLEOTIDE SEQUENCE [LARGE SCALE GENOMIC DNA]</scope>
    <source>
        <strain evidence="5 6">SWB005</strain>
    </source>
</reference>
<dbReference type="GO" id="GO:0006355">
    <property type="term" value="P:regulation of DNA-templated transcription"/>
    <property type="evidence" value="ECO:0007669"/>
    <property type="project" value="InterPro"/>
</dbReference>
<dbReference type="CDD" id="cd06170">
    <property type="entry name" value="LuxR_C_like"/>
    <property type="match status" value="1"/>
</dbReference>
<sequence length="228" mass="23579">MPLDPPSSLRHAAPSLAASASASPTAVAIVSADPLVAAALRARLASAADLWVVADPSHAAVIIWDPPSHPAADELPTLPFEPDPSGGSEPAAIVALVAETTAPMPLLAAGVRGLLSRDADSDRLHAAILATARGLTVLDEDPADAIVAAWSPPSEPEPRPEIDRLTPREHDVLALLADGLSNRAIGEELGISAHTVKFHVDALLDKLTARSRTQAVVKAIRQGLLAWS</sequence>
<dbReference type="InterPro" id="IPR000792">
    <property type="entry name" value="Tscrpt_reg_LuxR_C"/>
</dbReference>
<protein>
    <submittedName>
        <fullName evidence="5">Transcriptional regulatory protein DegU</fullName>
    </submittedName>
</protein>
<evidence type="ECO:0000256" key="2">
    <source>
        <dbReference type="ARBA" id="ARBA00023125"/>
    </source>
</evidence>
<dbReference type="PROSITE" id="PS00622">
    <property type="entry name" value="HTH_LUXR_1"/>
    <property type="match status" value="1"/>
</dbReference>
<keyword evidence="3" id="KW-0804">Transcription</keyword>
<keyword evidence="1" id="KW-0805">Transcription regulation</keyword>
<evidence type="ECO:0000256" key="3">
    <source>
        <dbReference type="ARBA" id="ARBA00023163"/>
    </source>
</evidence>
<organism evidence="5 6">
    <name type="scientific">Enhygromyxa salina</name>
    <dbReference type="NCBI Taxonomy" id="215803"/>
    <lineage>
        <taxon>Bacteria</taxon>
        <taxon>Pseudomonadati</taxon>
        <taxon>Myxococcota</taxon>
        <taxon>Polyangia</taxon>
        <taxon>Nannocystales</taxon>
        <taxon>Nannocystaceae</taxon>
        <taxon>Enhygromyxa</taxon>
    </lineage>
</organism>
<dbReference type="PRINTS" id="PR00038">
    <property type="entry name" value="HTHLUXR"/>
</dbReference>
<dbReference type="GO" id="GO:0003677">
    <property type="term" value="F:DNA binding"/>
    <property type="evidence" value="ECO:0007669"/>
    <property type="project" value="UniProtKB-KW"/>
</dbReference>
<evidence type="ECO:0000256" key="1">
    <source>
        <dbReference type="ARBA" id="ARBA00023015"/>
    </source>
</evidence>
<dbReference type="Pfam" id="PF00196">
    <property type="entry name" value="GerE"/>
    <property type="match status" value="1"/>
</dbReference>
<dbReference type="Proteomes" id="UP000237968">
    <property type="component" value="Unassembled WGS sequence"/>
</dbReference>
<evidence type="ECO:0000259" key="4">
    <source>
        <dbReference type="PROSITE" id="PS50043"/>
    </source>
</evidence>
<dbReference type="AlphaFoldDB" id="A0A2S9XB79"/>
<name>A0A2S9XB79_9BACT</name>
<dbReference type="PROSITE" id="PS50043">
    <property type="entry name" value="HTH_LUXR_2"/>
    <property type="match status" value="1"/>
</dbReference>
<dbReference type="SMART" id="SM00421">
    <property type="entry name" value="HTH_LUXR"/>
    <property type="match status" value="1"/>
</dbReference>
<dbReference type="EMBL" id="PVNK01000294">
    <property type="protein sequence ID" value="PRP90105.1"/>
    <property type="molecule type" value="Genomic_DNA"/>
</dbReference>
<dbReference type="PANTHER" id="PTHR44688">
    <property type="entry name" value="DNA-BINDING TRANSCRIPTIONAL ACTIVATOR DEVR_DOSR"/>
    <property type="match status" value="1"/>
</dbReference>
<feature type="domain" description="HTH luxR-type" evidence="4">
    <location>
        <begin position="158"/>
        <end position="223"/>
    </location>
</feature>
<dbReference type="InterPro" id="IPR016032">
    <property type="entry name" value="Sig_transdc_resp-reg_C-effctor"/>
</dbReference>
<dbReference type="SUPFAM" id="SSF46894">
    <property type="entry name" value="C-terminal effector domain of the bipartite response regulators"/>
    <property type="match status" value="1"/>
</dbReference>